<evidence type="ECO:0000256" key="2">
    <source>
        <dbReference type="ARBA" id="ARBA00004922"/>
    </source>
</evidence>
<dbReference type="AlphaFoldDB" id="A0A024G562"/>
<dbReference type="Pfam" id="PF05208">
    <property type="entry name" value="ALG3"/>
    <property type="match status" value="1"/>
</dbReference>
<keyword evidence="9 12" id="KW-0472">Membrane</keyword>
<keyword evidence="7" id="KW-0256">Endoplasmic reticulum</keyword>
<evidence type="ECO:0000256" key="8">
    <source>
        <dbReference type="ARBA" id="ARBA00022989"/>
    </source>
</evidence>
<keyword evidence="5" id="KW-0808">Transferase</keyword>
<comment type="subcellular location">
    <subcellularLocation>
        <location evidence="1">Endoplasmic reticulum membrane</location>
        <topology evidence="1">Multi-pass membrane protein</topology>
    </subcellularLocation>
</comment>
<evidence type="ECO:0000313" key="13">
    <source>
        <dbReference type="EMBL" id="CCI41429.1"/>
    </source>
</evidence>
<keyword evidence="4" id="KW-0328">Glycosyltransferase</keyword>
<comment type="caution">
    <text evidence="13">The sequence shown here is derived from an EMBL/GenBank/DDBJ whole genome shotgun (WGS) entry which is preliminary data.</text>
</comment>
<name>A0A024G562_9STRA</name>
<gene>
    <name evidence="13" type="ORF">BN9_022130</name>
</gene>
<sequence length="294" mass="33434">MYKWTVNWKFLPEEIFISKALAVGLLCAHFVFLLLFLDKHFNILGTFKAVMHRPWKIYEPFPIQSEVIVTTLFVCNFVGVCFARTMHYQFYAWYYLSLPYLLWKAKMPLIFKVKVLLMTEYAFNTFPATPTSSMILQMVNLFTLISLYCSDDTTRCVVYLDADARLNLINYVNEECFDGSRQLALYYGSVTEDLAEGSRVVSIDEREVVLSLPQLRLTLAIGFGSSAPVSTEGYGRQVLKGMLREAADGISAGDTMGKLVSRQWLNKESVQSANSPVETSSLQSSNLRHRSVQP</sequence>
<feature type="transmembrane region" description="Helical" evidence="12">
    <location>
        <begin position="15"/>
        <end position="37"/>
    </location>
</feature>
<feature type="transmembrane region" description="Helical" evidence="12">
    <location>
        <begin position="57"/>
        <end position="80"/>
    </location>
</feature>
<comment type="catalytic activity">
    <reaction evidence="10">
        <text>an alpha-D-Man-(1-&gt;2)-alpha-D-Man-(1-&gt;2)-alpha-D-Man-(1-&gt;3)-[alpha-D-Man-(1-&gt;6)]-beta-D-Man-(1-&gt;4)-beta-D-GlcNAc-(1-&gt;4)-alpha-D-GlcNAc-diphospho-di-trans,poly-cis-dolichol + a di-trans,poly-cis-dolichyl beta-D-mannosyl phosphate = an alpha-D-Man-(1-&gt;2)-alpha-D-Man-(1-&gt;2)-alpha-D-Man-(1-&gt;3)-[alpha-D-Man-(1-&gt;3)-alpha-D-Man-(1-&gt;6)]-beta-D-Man-(1-&gt;4)-beta-D-GlcNAc-(1-&gt;4)-alpha-D-GlcNAc-diphospho-di-trans,poly-cis-dolichol + a di-trans,poly-cis-dolichyl phosphate + H(+)</text>
        <dbReference type="Rhea" id="RHEA:29527"/>
        <dbReference type="Rhea" id="RHEA-COMP:19498"/>
        <dbReference type="Rhea" id="RHEA-COMP:19501"/>
        <dbReference type="Rhea" id="RHEA-COMP:19516"/>
        <dbReference type="Rhea" id="RHEA-COMP:19517"/>
        <dbReference type="ChEBI" id="CHEBI:15378"/>
        <dbReference type="ChEBI" id="CHEBI:57683"/>
        <dbReference type="ChEBI" id="CHEBI:58211"/>
        <dbReference type="ChEBI" id="CHEBI:132515"/>
        <dbReference type="ChEBI" id="CHEBI:132516"/>
        <dbReference type="EC" id="2.4.1.258"/>
    </reaction>
    <physiologicalReaction direction="left-to-right" evidence="10">
        <dbReference type="Rhea" id="RHEA:29528"/>
    </physiologicalReaction>
</comment>
<protein>
    <recommendedName>
        <fullName evidence="3">dolichyl-P-Man:Man5GlcNAc2-PP-dolichol alpha-1,3-mannosyltransferase</fullName>
        <ecNumber evidence="3">2.4.1.258</ecNumber>
    </recommendedName>
</protein>
<feature type="region of interest" description="Disordered" evidence="11">
    <location>
        <begin position="271"/>
        <end position="294"/>
    </location>
</feature>
<keyword evidence="8 12" id="KW-1133">Transmembrane helix</keyword>
<evidence type="ECO:0000256" key="6">
    <source>
        <dbReference type="ARBA" id="ARBA00022692"/>
    </source>
</evidence>
<evidence type="ECO:0000256" key="9">
    <source>
        <dbReference type="ARBA" id="ARBA00023136"/>
    </source>
</evidence>
<evidence type="ECO:0000256" key="10">
    <source>
        <dbReference type="ARBA" id="ARBA00049506"/>
    </source>
</evidence>
<evidence type="ECO:0000256" key="1">
    <source>
        <dbReference type="ARBA" id="ARBA00004477"/>
    </source>
</evidence>
<dbReference type="PANTHER" id="PTHR12646:SF0">
    <property type="entry name" value="DOL-P-MAN:MAN(5)GLCNAC(2)-PP-DOL ALPHA-1,3-MANNOSYLTRANSFERASE"/>
    <property type="match status" value="1"/>
</dbReference>
<dbReference type="EC" id="2.4.1.258" evidence="3"/>
<organism evidence="13 14">
    <name type="scientific">Albugo candida</name>
    <dbReference type="NCBI Taxonomy" id="65357"/>
    <lineage>
        <taxon>Eukaryota</taxon>
        <taxon>Sar</taxon>
        <taxon>Stramenopiles</taxon>
        <taxon>Oomycota</taxon>
        <taxon>Peronosporomycetes</taxon>
        <taxon>Albuginales</taxon>
        <taxon>Albuginaceae</taxon>
        <taxon>Albugo</taxon>
    </lineage>
</organism>
<dbReference type="OrthoDB" id="20028at2759"/>
<proteinExistence type="predicted"/>
<dbReference type="EMBL" id="CAIX01000019">
    <property type="protein sequence ID" value="CCI41429.1"/>
    <property type="molecule type" value="Genomic_DNA"/>
</dbReference>
<evidence type="ECO:0000256" key="7">
    <source>
        <dbReference type="ARBA" id="ARBA00022824"/>
    </source>
</evidence>
<evidence type="ECO:0000256" key="5">
    <source>
        <dbReference type="ARBA" id="ARBA00022679"/>
    </source>
</evidence>
<dbReference type="STRING" id="65357.A0A024G562"/>
<accession>A0A024G562</accession>
<evidence type="ECO:0000256" key="12">
    <source>
        <dbReference type="SAM" id="Phobius"/>
    </source>
</evidence>
<dbReference type="InParanoid" id="A0A024G562"/>
<keyword evidence="6 12" id="KW-0812">Transmembrane</keyword>
<dbReference type="Proteomes" id="UP000053237">
    <property type="component" value="Unassembled WGS sequence"/>
</dbReference>
<dbReference type="PANTHER" id="PTHR12646">
    <property type="entry name" value="NOT56 - RELATED"/>
    <property type="match status" value="1"/>
</dbReference>
<evidence type="ECO:0000256" key="4">
    <source>
        <dbReference type="ARBA" id="ARBA00022676"/>
    </source>
</evidence>
<evidence type="ECO:0000256" key="11">
    <source>
        <dbReference type="SAM" id="MobiDB-lite"/>
    </source>
</evidence>
<keyword evidence="14" id="KW-1185">Reference proteome</keyword>
<comment type="pathway">
    <text evidence="2">Protein modification; protein glycosylation.</text>
</comment>
<evidence type="ECO:0000256" key="3">
    <source>
        <dbReference type="ARBA" id="ARBA00011964"/>
    </source>
</evidence>
<dbReference type="GO" id="GO:0005789">
    <property type="term" value="C:endoplasmic reticulum membrane"/>
    <property type="evidence" value="ECO:0007669"/>
    <property type="project" value="UniProtKB-SubCell"/>
</dbReference>
<reference evidence="13 14" key="1">
    <citation type="submission" date="2012-05" db="EMBL/GenBank/DDBJ databases">
        <title>Recombination and specialization in a pathogen metapopulation.</title>
        <authorList>
            <person name="Gardiner A."/>
            <person name="Kemen E."/>
            <person name="Schultz-Larsen T."/>
            <person name="MacLean D."/>
            <person name="Van Oosterhout C."/>
            <person name="Jones J.D.G."/>
        </authorList>
    </citation>
    <scope>NUCLEOTIDE SEQUENCE [LARGE SCALE GENOMIC DNA]</scope>
    <source>
        <strain evidence="13 14">Ac Nc2</strain>
    </source>
</reference>
<feature type="transmembrane region" description="Helical" evidence="12">
    <location>
        <begin position="86"/>
        <end position="103"/>
    </location>
</feature>
<evidence type="ECO:0000313" key="14">
    <source>
        <dbReference type="Proteomes" id="UP000053237"/>
    </source>
</evidence>
<feature type="compositionally biased region" description="Polar residues" evidence="11">
    <location>
        <begin position="271"/>
        <end position="286"/>
    </location>
</feature>
<dbReference type="GO" id="GO:0052925">
    <property type="term" value="F:dol-P-Man:Man(5)GlcNAc(2)-PP-Dol alpha-1,3-mannosyltransferase activity"/>
    <property type="evidence" value="ECO:0007669"/>
    <property type="project" value="UniProtKB-EC"/>
</dbReference>
<dbReference type="InterPro" id="IPR007873">
    <property type="entry name" value="Glycosyltransferase_ALG3"/>
</dbReference>